<comment type="caution">
    <text evidence="1">The sequence shown here is derived from an EMBL/GenBank/DDBJ whole genome shotgun (WGS) entry which is preliminary data.</text>
</comment>
<keyword evidence="2" id="KW-1185">Reference proteome</keyword>
<sequence>MTALLTTARARFHASLVKDLTLMIDSRGVASNADGSQVTSKDIALHIAKELGAKTYDVKLAGQKSGRQFEADVCEFIKATFPQFTTLRPGNWIIENVGGSRAEYQLAHFEPYTHLDDLARAIEKSPTLSAVLGNSYDISPDIFITRKPEPDSSINTRNRELVDAESGKYGVIRWANQHQPIVHAVVSCKWTLRSDRAQNARSEALNIIKNRKGQTPHIMVVTGEPSPSRLASLALGTGDIDMVYHFALPELVEGVRLTGNDEAIMMLKNLISGKRLRDITDLPLDLAI</sequence>
<dbReference type="EMBL" id="JAENIP010000003">
    <property type="protein sequence ID" value="MBK1843169.1"/>
    <property type="molecule type" value="Genomic_DNA"/>
</dbReference>
<dbReference type="SUPFAM" id="SSF52980">
    <property type="entry name" value="Restriction endonuclease-like"/>
    <property type="match status" value="1"/>
</dbReference>
<reference evidence="1" key="1">
    <citation type="submission" date="2021-01" db="EMBL/GenBank/DDBJ databases">
        <title>Characterization of Corynebacterium spp. from penguins.</title>
        <authorList>
            <person name="Svec P."/>
        </authorList>
    </citation>
    <scope>NUCLEOTIDE SEQUENCE</scope>
    <source>
        <strain evidence="1">CCM 8835</strain>
    </source>
</reference>
<accession>A0ABS1FIC4</accession>
<protein>
    <submittedName>
        <fullName evidence="1">Restriction endonuclease</fullName>
    </submittedName>
</protein>
<keyword evidence="1" id="KW-0255">Endonuclease</keyword>
<dbReference type="InterPro" id="IPR015105">
    <property type="entry name" value="NgoMIV"/>
</dbReference>
<dbReference type="Proteomes" id="UP000650005">
    <property type="component" value="Unassembled WGS sequence"/>
</dbReference>
<evidence type="ECO:0000313" key="2">
    <source>
        <dbReference type="Proteomes" id="UP000650005"/>
    </source>
</evidence>
<organism evidence="1 2">
    <name type="scientific">Corynebacterium antarcticum</name>
    <dbReference type="NCBI Taxonomy" id="2800405"/>
    <lineage>
        <taxon>Bacteria</taxon>
        <taxon>Bacillati</taxon>
        <taxon>Actinomycetota</taxon>
        <taxon>Actinomycetes</taxon>
        <taxon>Mycobacteriales</taxon>
        <taxon>Corynebacteriaceae</taxon>
        <taxon>Corynebacterium</taxon>
    </lineage>
</organism>
<dbReference type="Gene3D" id="3.40.50.10010">
    <property type="entry name" value="Type-2 restriction enzyme NgoMIV"/>
    <property type="match status" value="1"/>
</dbReference>
<gene>
    <name evidence="1" type="ORF">JIM95_01075</name>
</gene>
<keyword evidence="1" id="KW-0378">Hydrolase</keyword>
<dbReference type="Pfam" id="PF09015">
    <property type="entry name" value="NgoMIV_restric"/>
    <property type="match status" value="1"/>
</dbReference>
<keyword evidence="1" id="KW-0540">Nuclease</keyword>
<proteinExistence type="predicted"/>
<evidence type="ECO:0000313" key="1">
    <source>
        <dbReference type="EMBL" id="MBK1843169.1"/>
    </source>
</evidence>
<dbReference type="InterPro" id="IPR037083">
    <property type="entry name" value="NgoMIV_sf"/>
</dbReference>
<name>A0ABS1FIC4_9CORY</name>
<dbReference type="RefSeq" id="WP_200256078.1">
    <property type="nucleotide sequence ID" value="NZ_JAENIP020000002.1"/>
</dbReference>
<dbReference type="InterPro" id="IPR011335">
    <property type="entry name" value="Restrct_endonuc-II-like"/>
</dbReference>
<dbReference type="CDD" id="cd22340">
    <property type="entry name" value="NgoMIV-like"/>
    <property type="match status" value="1"/>
</dbReference>
<dbReference type="GO" id="GO:0004519">
    <property type="term" value="F:endonuclease activity"/>
    <property type="evidence" value="ECO:0007669"/>
    <property type="project" value="UniProtKB-KW"/>
</dbReference>